<dbReference type="EMBL" id="FBWG01000012">
    <property type="protein sequence ID" value="CUX27920.1"/>
    <property type="molecule type" value="Genomic_DNA"/>
</dbReference>
<sequence>MCWFARCLDDPVAGWRNLLLQIGMGLAIYQYIQAVSSKIAAPPGLLCHPGVCFCNVRAAMDINATIFLDFSNVVVFIVDQAVRRFDTMIP</sequence>
<gene>
    <name evidence="1" type="ORF">AGR7C_Cc20155</name>
</gene>
<name>A0A1S7PXS1_9HYPH</name>
<protein>
    <submittedName>
        <fullName evidence="1">Uncharacterized protein</fullName>
    </submittedName>
</protein>
<dbReference type="Proteomes" id="UP000191987">
    <property type="component" value="Unassembled WGS sequence"/>
</dbReference>
<dbReference type="AlphaFoldDB" id="A0A1S7PXS1"/>
<organism evidence="1 2">
    <name type="scientific">Agrobacterium deltaense Zutra 3/1</name>
    <dbReference type="NCBI Taxonomy" id="1183427"/>
    <lineage>
        <taxon>Bacteria</taxon>
        <taxon>Pseudomonadati</taxon>
        <taxon>Pseudomonadota</taxon>
        <taxon>Alphaproteobacteria</taxon>
        <taxon>Hyphomicrobiales</taxon>
        <taxon>Rhizobiaceae</taxon>
        <taxon>Rhizobium/Agrobacterium group</taxon>
        <taxon>Agrobacterium</taxon>
    </lineage>
</organism>
<evidence type="ECO:0000313" key="2">
    <source>
        <dbReference type="Proteomes" id="UP000191987"/>
    </source>
</evidence>
<accession>A0A1S7PXS1</accession>
<evidence type="ECO:0000313" key="1">
    <source>
        <dbReference type="EMBL" id="CUX27920.1"/>
    </source>
</evidence>
<reference evidence="1 2" key="1">
    <citation type="submission" date="2016-01" db="EMBL/GenBank/DDBJ databases">
        <authorList>
            <person name="Oliw E.H."/>
        </authorList>
    </citation>
    <scope>NUCLEOTIDE SEQUENCE [LARGE SCALE GENOMIC DNA]</scope>
    <source>
        <strain evidence="1 2">Zutra 3-1</strain>
    </source>
</reference>
<proteinExistence type="predicted"/>